<evidence type="ECO:0000313" key="2">
    <source>
        <dbReference type="Proteomes" id="UP000006320"/>
    </source>
</evidence>
<dbReference type="Proteomes" id="UP000006320">
    <property type="component" value="Unassembled WGS sequence"/>
</dbReference>
<dbReference type="EMBL" id="BAEM01000063">
    <property type="protein sequence ID" value="GAC12638.1"/>
    <property type="molecule type" value="Genomic_DNA"/>
</dbReference>
<dbReference type="AlphaFoldDB" id="A0AAV3V6Y1"/>
<accession>A0AAV3V6Y1</accession>
<organism evidence="1 2">
    <name type="scientific">Paraglaciecola chathamensis S18K6</name>
    <dbReference type="NCBI Taxonomy" id="1127672"/>
    <lineage>
        <taxon>Bacteria</taxon>
        <taxon>Pseudomonadati</taxon>
        <taxon>Pseudomonadota</taxon>
        <taxon>Gammaproteobacteria</taxon>
        <taxon>Alteromonadales</taxon>
        <taxon>Alteromonadaceae</taxon>
        <taxon>Paraglaciecola</taxon>
    </lineage>
</organism>
<reference evidence="1 2" key="1">
    <citation type="journal article" date="2017" name="Antonie Van Leeuwenhoek">
        <title>Rhizobium rhizosphaerae sp. nov., a novel species isolated from rice rhizosphere.</title>
        <authorList>
            <person name="Zhao J.J."/>
            <person name="Zhang J."/>
            <person name="Zhang R.J."/>
            <person name="Zhang C.W."/>
            <person name="Yin H.Q."/>
            <person name="Zhang X.X."/>
        </authorList>
    </citation>
    <scope>NUCLEOTIDE SEQUENCE [LARGE SCALE GENOMIC DNA]</scope>
    <source>
        <strain evidence="1 2">S18K6</strain>
    </source>
</reference>
<protein>
    <recommendedName>
        <fullName evidence="3">Transposase</fullName>
    </recommendedName>
</protein>
<evidence type="ECO:0000313" key="1">
    <source>
        <dbReference type="EMBL" id="GAC12638.1"/>
    </source>
</evidence>
<evidence type="ECO:0008006" key="3">
    <source>
        <dbReference type="Google" id="ProtNLM"/>
    </source>
</evidence>
<gene>
    <name evidence="1" type="ORF">GCHA_4721</name>
</gene>
<comment type="caution">
    <text evidence="1">The sequence shown here is derived from an EMBL/GenBank/DDBJ whole genome shotgun (WGS) entry which is preliminary data.</text>
</comment>
<proteinExistence type="predicted"/>
<sequence>MDVDVVKKIPVEYSKSDKLIVALDQHDNLHIAMYIGQGAYDSRPVERFVDEIKETVIEPYQSEQFILDGTIISYPGCPVLRRLKVKDTMQQEFILNRVKMWTGSDEAALNWYETETIAAFGMTAKSAVGSGFFNELIDYIESISQGGYA</sequence>
<name>A0AAV3V6Y1_9ALTE</name>